<dbReference type="EMBL" id="DSFE01000059">
    <property type="protein sequence ID" value="HEU97747.1"/>
    <property type="molecule type" value="Genomic_DNA"/>
</dbReference>
<keyword evidence="3" id="KW-0411">Iron-sulfur</keyword>
<dbReference type="GO" id="GO:0051536">
    <property type="term" value="F:iron-sulfur cluster binding"/>
    <property type="evidence" value="ECO:0007669"/>
    <property type="project" value="UniProtKB-KW"/>
</dbReference>
<dbReference type="GO" id="GO:0003824">
    <property type="term" value="F:catalytic activity"/>
    <property type="evidence" value="ECO:0007669"/>
    <property type="project" value="InterPro"/>
</dbReference>
<comment type="caution">
    <text evidence="5">The sequence shown here is derived from an EMBL/GenBank/DDBJ whole genome shotgun (WGS) entry which is preliminary data.</text>
</comment>
<sequence length="311" mass="34768">MGGSIYPFSVFDPWQGELCTCPKKYSLNPYTGCSFACLYCYAKSYIGKKSSHPKMDFLKLMERALPKINRNLVVNLGTSSDPYPEEEKEHELTKGALNLLIKGGFKVLITTKGGSIMLRDAELMAGGKVAVTPTVTTLSENIARKIEPGAPPPSERIETAKKLSSLGIPIGFRIDPIIPGVNDDESELRELVEVAAEVGAKMVVTSTYKAKPLDFKDMVEAFPELEERWRVLYFEEGERIGGYRYLKRELREKMLAPVVNEAAKLGIEYATCREGLLSKEFFNSRSCDGSHLTENSFKHEKYKNKEGSEQL</sequence>
<proteinExistence type="predicted"/>
<accession>A0A7C2UQC3</accession>
<dbReference type="InterPro" id="IPR040086">
    <property type="entry name" value="MJ0683-like"/>
</dbReference>
<evidence type="ECO:0000313" key="5">
    <source>
        <dbReference type="EMBL" id="HEU97747.1"/>
    </source>
</evidence>
<reference evidence="5" key="1">
    <citation type="journal article" date="2020" name="mSystems">
        <title>Genome- and Community-Level Interaction Insights into Carbon Utilization and Element Cycling Functions of Hydrothermarchaeota in Hydrothermal Sediment.</title>
        <authorList>
            <person name="Zhou Z."/>
            <person name="Liu Y."/>
            <person name="Xu W."/>
            <person name="Pan J."/>
            <person name="Luo Z.H."/>
            <person name="Li M."/>
        </authorList>
    </citation>
    <scope>NUCLEOTIDE SEQUENCE [LARGE SCALE GENOMIC DNA]</scope>
    <source>
        <strain evidence="5">SpSt-1259</strain>
    </source>
</reference>
<dbReference type="SFLD" id="SFLDS00029">
    <property type="entry name" value="Radical_SAM"/>
    <property type="match status" value="1"/>
</dbReference>
<evidence type="ECO:0000259" key="4">
    <source>
        <dbReference type="PROSITE" id="PS51918"/>
    </source>
</evidence>
<protein>
    <submittedName>
        <fullName evidence="5">Radical SAM protein</fullName>
    </submittedName>
</protein>
<dbReference type="SUPFAM" id="SSF102114">
    <property type="entry name" value="Radical SAM enzymes"/>
    <property type="match status" value="1"/>
</dbReference>
<gene>
    <name evidence="5" type="ORF">ENO36_02685</name>
</gene>
<evidence type="ECO:0000256" key="3">
    <source>
        <dbReference type="ARBA" id="ARBA00023014"/>
    </source>
</evidence>
<name>A0A7C2UQC3_9CREN</name>
<evidence type="ECO:0000256" key="2">
    <source>
        <dbReference type="ARBA" id="ARBA00023004"/>
    </source>
</evidence>
<feature type="domain" description="Radical SAM core" evidence="4">
    <location>
        <begin position="19"/>
        <end position="244"/>
    </location>
</feature>
<evidence type="ECO:0000256" key="1">
    <source>
        <dbReference type="ARBA" id="ARBA00022723"/>
    </source>
</evidence>
<dbReference type="AlphaFoldDB" id="A0A7C2UQC3"/>
<dbReference type="InterPro" id="IPR006638">
    <property type="entry name" value="Elp3/MiaA/NifB-like_rSAM"/>
</dbReference>
<organism evidence="5">
    <name type="scientific">Fervidicoccus fontis</name>
    <dbReference type="NCBI Taxonomy" id="683846"/>
    <lineage>
        <taxon>Archaea</taxon>
        <taxon>Thermoproteota</taxon>
        <taxon>Thermoprotei</taxon>
        <taxon>Fervidicoccales</taxon>
        <taxon>Fervidicoccaceae</taxon>
        <taxon>Fervidicoccus</taxon>
    </lineage>
</organism>
<dbReference type="GO" id="GO:0046872">
    <property type="term" value="F:metal ion binding"/>
    <property type="evidence" value="ECO:0007669"/>
    <property type="project" value="UniProtKB-KW"/>
</dbReference>
<dbReference type="Pfam" id="PF04055">
    <property type="entry name" value="Radical_SAM"/>
    <property type="match status" value="1"/>
</dbReference>
<dbReference type="SFLD" id="SFLDG01084">
    <property type="entry name" value="Uncharacterised_Radical_SAM_Su"/>
    <property type="match status" value="1"/>
</dbReference>
<keyword evidence="1" id="KW-0479">Metal-binding</keyword>
<dbReference type="PANTHER" id="PTHR43432">
    <property type="entry name" value="SLR0285 PROTEIN"/>
    <property type="match status" value="1"/>
</dbReference>
<dbReference type="InterPro" id="IPR007197">
    <property type="entry name" value="rSAM"/>
</dbReference>
<dbReference type="InterPro" id="IPR058240">
    <property type="entry name" value="rSAM_sf"/>
</dbReference>
<keyword evidence="2" id="KW-0408">Iron</keyword>
<dbReference type="SMART" id="SM00729">
    <property type="entry name" value="Elp3"/>
    <property type="match status" value="1"/>
</dbReference>
<dbReference type="PROSITE" id="PS51918">
    <property type="entry name" value="RADICAL_SAM"/>
    <property type="match status" value="1"/>
</dbReference>
<dbReference type="Gene3D" id="3.80.30.30">
    <property type="match status" value="1"/>
</dbReference>
<dbReference type="CDD" id="cd01335">
    <property type="entry name" value="Radical_SAM"/>
    <property type="match status" value="1"/>
</dbReference>
<dbReference type="PANTHER" id="PTHR43432:SF3">
    <property type="entry name" value="SLR0285 PROTEIN"/>
    <property type="match status" value="1"/>
</dbReference>
<dbReference type="Proteomes" id="UP000885664">
    <property type="component" value="Unassembled WGS sequence"/>
</dbReference>